<keyword evidence="13 14" id="KW-0676">Redox-active center</keyword>
<name>A0A5R8YUU8_9PSED</name>
<evidence type="ECO:0000256" key="1">
    <source>
        <dbReference type="ARBA" id="ARBA00004429"/>
    </source>
</evidence>
<feature type="topological domain" description="Periplasmic" evidence="14">
    <location>
        <begin position="27"/>
        <end position="44"/>
    </location>
</feature>
<evidence type="ECO:0000256" key="12">
    <source>
        <dbReference type="ARBA" id="ARBA00023186"/>
    </source>
</evidence>
<evidence type="ECO:0000256" key="7">
    <source>
        <dbReference type="ARBA" id="ARBA00022982"/>
    </source>
</evidence>
<keyword evidence="12 14" id="KW-0143">Chaperone</keyword>
<evidence type="ECO:0000256" key="10">
    <source>
        <dbReference type="ARBA" id="ARBA00023136"/>
    </source>
</evidence>
<feature type="disulfide bond" description="Redox-active" evidence="14">
    <location>
        <begin position="36"/>
        <end position="39"/>
    </location>
</feature>
<keyword evidence="11 14" id="KW-1015">Disulfide bond</keyword>
<evidence type="ECO:0000256" key="11">
    <source>
        <dbReference type="ARBA" id="ARBA00023157"/>
    </source>
</evidence>
<keyword evidence="10 14" id="KW-0472">Membrane</keyword>
<evidence type="ECO:0000256" key="9">
    <source>
        <dbReference type="ARBA" id="ARBA00023002"/>
    </source>
</evidence>
<comment type="similarity">
    <text evidence="2 14">Belongs to the DsbB family.</text>
</comment>
<evidence type="ECO:0000256" key="15">
    <source>
        <dbReference type="SAM" id="Phobius"/>
    </source>
</evidence>
<dbReference type="InterPro" id="IPR023380">
    <property type="entry name" value="DsbB-like_sf"/>
</dbReference>
<reference evidence="16 17" key="1">
    <citation type="submission" date="2019-05" db="EMBL/GenBank/DDBJ databases">
        <title>Pseudomonas sp. SC006 isolated from lettuce that can produce HBGAs.</title>
        <authorList>
            <person name="Wang D."/>
            <person name="Liao N."/>
            <person name="Liu D."/>
            <person name="Zhang Z."/>
            <person name="Zou S."/>
        </authorList>
    </citation>
    <scope>NUCLEOTIDE SEQUENCE [LARGE SCALE GENOMIC DNA]</scope>
    <source>
        <strain evidence="16 17">SC006</strain>
    </source>
</reference>
<keyword evidence="8 14" id="KW-1133">Transmembrane helix</keyword>
<dbReference type="AlphaFoldDB" id="A0A5R8YUU8"/>
<evidence type="ECO:0000256" key="5">
    <source>
        <dbReference type="ARBA" id="ARBA00022519"/>
    </source>
</evidence>
<evidence type="ECO:0000256" key="8">
    <source>
        <dbReference type="ARBA" id="ARBA00022989"/>
    </source>
</evidence>
<keyword evidence="7 14" id="KW-0249">Electron transport</keyword>
<feature type="topological domain" description="Periplasmic" evidence="14">
    <location>
        <begin position="86"/>
        <end position="140"/>
    </location>
</feature>
<evidence type="ECO:0000256" key="13">
    <source>
        <dbReference type="ARBA" id="ARBA00023284"/>
    </source>
</evidence>
<protein>
    <recommendedName>
        <fullName evidence="14">Disulfide bond formation protein B</fullName>
    </recommendedName>
    <alternativeName>
        <fullName evidence="14">Disulfide oxidoreductase</fullName>
    </alternativeName>
</protein>
<evidence type="ECO:0000256" key="3">
    <source>
        <dbReference type="ARBA" id="ARBA00022448"/>
    </source>
</evidence>
<organism evidence="16 17">
    <name type="scientific">Pseudomonas mosselii</name>
    <dbReference type="NCBI Taxonomy" id="78327"/>
    <lineage>
        <taxon>Bacteria</taxon>
        <taxon>Pseudomonadati</taxon>
        <taxon>Pseudomonadota</taxon>
        <taxon>Gammaproteobacteria</taxon>
        <taxon>Pseudomonadales</taxon>
        <taxon>Pseudomonadaceae</taxon>
        <taxon>Pseudomonas</taxon>
    </lineage>
</organism>
<evidence type="ECO:0000313" key="17">
    <source>
        <dbReference type="Proteomes" id="UP000309819"/>
    </source>
</evidence>
<keyword evidence="5" id="KW-0997">Cell inner membrane</keyword>
<dbReference type="PANTHER" id="PTHR36570">
    <property type="entry name" value="DISULFIDE BOND FORMATION PROTEIN B"/>
    <property type="match status" value="1"/>
</dbReference>
<dbReference type="Gene3D" id="1.20.1550.10">
    <property type="entry name" value="DsbB-like"/>
    <property type="match status" value="1"/>
</dbReference>
<keyword evidence="4 14" id="KW-1003">Cell membrane</keyword>
<comment type="function">
    <text evidence="14">Required for disulfide bond formation in some periplasmic proteins. Acts by oxidizing the DsbA protein.</text>
</comment>
<feature type="disulfide bond" description="Redox-active" evidence="14">
    <location>
        <begin position="100"/>
        <end position="126"/>
    </location>
</feature>
<evidence type="ECO:0000256" key="14">
    <source>
        <dbReference type="HAMAP-Rule" id="MF_00286"/>
    </source>
</evidence>
<comment type="subcellular location">
    <subcellularLocation>
        <location evidence="1">Cell inner membrane</location>
        <topology evidence="1">Multi-pass membrane protein</topology>
    </subcellularLocation>
    <subcellularLocation>
        <location evidence="14">Cell membrane</location>
        <topology evidence="14">Multi-pass membrane protein</topology>
    </subcellularLocation>
</comment>
<dbReference type="GO" id="GO:0005886">
    <property type="term" value="C:plasma membrane"/>
    <property type="evidence" value="ECO:0007669"/>
    <property type="project" value="UniProtKB-SubCell"/>
</dbReference>
<comment type="caution">
    <text evidence="16">The sequence shown here is derived from an EMBL/GenBank/DDBJ whole genome shotgun (WGS) entry which is preliminary data.</text>
</comment>
<dbReference type="Proteomes" id="UP000309819">
    <property type="component" value="Unassembled WGS sequence"/>
</dbReference>
<evidence type="ECO:0000256" key="4">
    <source>
        <dbReference type="ARBA" id="ARBA00022475"/>
    </source>
</evidence>
<dbReference type="InterPro" id="IPR003752">
    <property type="entry name" value="DiS_bond_form_DsbB/BdbC"/>
</dbReference>
<dbReference type="PANTHER" id="PTHR36570:SF3">
    <property type="entry name" value="DISULFIDE BOND FORMATION PROTEIN B"/>
    <property type="match status" value="1"/>
</dbReference>
<dbReference type="GO" id="GO:0015035">
    <property type="term" value="F:protein-disulfide reductase activity"/>
    <property type="evidence" value="ECO:0007669"/>
    <property type="project" value="UniProtKB-UniRule"/>
</dbReference>
<evidence type="ECO:0000313" key="16">
    <source>
        <dbReference type="EMBL" id="TLP57250.1"/>
    </source>
</evidence>
<dbReference type="InterPro" id="IPR022920">
    <property type="entry name" value="Disulphide_bond_form_DsbB"/>
</dbReference>
<dbReference type="SUPFAM" id="SSF158442">
    <property type="entry name" value="DsbB-like"/>
    <property type="match status" value="1"/>
</dbReference>
<evidence type="ECO:0000256" key="6">
    <source>
        <dbReference type="ARBA" id="ARBA00022692"/>
    </source>
</evidence>
<dbReference type="GO" id="GO:0006457">
    <property type="term" value="P:protein folding"/>
    <property type="evidence" value="ECO:0007669"/>
    <property type="project" value="InterPro"/>
</dbReference>
<keyword evidence="6 14" id="KW-0812">Transmembrane</keyword>
<feature type="topological domain" description="Cytoplasmic" evidence="14">
    <location>
        <begin position="1"/>
        <end position="9"/>
    </location>
</feature>
<accession>A0A5R8YUU8</accession>
<feature type="transmembrane region" description="Helical" evidence="15">
    <location>
        <begin position="32"/>
        <end position="57"/>
    </location>
</feature>
<proteinExistence type="inferred from homology"/>
<gene>
    <name evidence="14" type="primary">dsbB</name>
    <name evidence="16" type="ORF">FEM01_16680</name>
</gene>
<dbReference type="RefSeq" id="WP_138220594.1">
    <property type="nucleotide sequence ID" value="NZ_VAUO01000008.1"/>
</dbReference>
<dbReference type="EMBL" id="VAUO01000008">
    <property type="protein sequence ID" value="TLP57250.1"/>
    <property type="molecule type" value="Genomic_DNA"/>
</dbReference>
<dbReference type="InterPro" id="IPR050183">
    <property type="entry name" value="DsbB"/>
</dbReference>
<dbReference type="Pfam" id="PF02600">
    <property type="entry name" value="DsbB"/>
    <property type="match status" value="1"/>
</dbReference>
<sequence length="168" mass="18294">MSLACLRSFFFPGLLASLSVLAGSYWLEPIVGLAPCALCLSQRLMLALYALVCLLALVHGPRRRGRRRYAWLAALCALAGVWLAGRQVWLQGEVLPPAGCPLPPGPLLDQPVGDVLGRLLLGGPDCVSISWSFLDLTLPEWSLLSFVLLAVPPVSWLLTYRFRQLVTA</sequence>
<feature type="topological domain" description="Cytoplasmic" evidence="14">
    <location>
        <begin position="62"/>
        <end position="67"/>
    </location>
</feature>
<feature type="transmembrane region" description="Helical" evidence="15">
    <location>
        <begin position="69"/>
        <end position="89"/>
    </location>
</feature>
<keyword evidence="3 14" id="KW-0813">Transport</keyword>
<feature type="topological domain" description="Cytoplasmic" evidence="14">
    <location>
        <begin position="160"/>
        <end position="168"/>
    </location>
</feature>
<dbReference type="GO" id="GO:0009055">
    <property type="term" value="F:electron transfer activity"/>
    <property type="evidence" value="ECO:0007669"/>
    <property type="project" value="UniProtKB-UniRule"/>
</dbReference>
<keyword evidence="17" id="KW-1185">Reference proteome</keyword>
<evidence type="ECO:0000256" key="2">
    <source>
        <dbReference type="ARBA" id="ARBA00008823"/>
    </source>
</evidence>
<dbReference type="HAMAP" id="MF_00286">
    <property type="entry name" value="DsbB"/>
    <property type="match status" value="1"/>
</dbReference>
<feature type="transmembrane region" description="Helical" evidence="15">
    <location>
        <begin position="141"/>
        <end position="160"/>
    </location>
</feature>
<dbReference type="OrthoDB" id="3711263at2"/>
<keyword evidence="9 14" id="KW-0560">Oxidoreductase</keyword>